<accession>A0A8J7CNN8</accession>
<evidence type="ECO:0000313" key="2">
    <source>
        <dbReference type="Proteomes" id="UP000631034"/>
    </source>
</evidence>
<dbReference type="PANTHER" id="PTHR30217">
    <property type="entry name" value="PEPTIDASE U32 FAMILY"/>
    <property type="match status" value="1"/>
</dbReference>
<dbReference type="InterPro" id="IPR051454">
    <property type="entry name" value="RNA/ubiquinone_mod_enzymes"/>
</dbReference>
<proteinExistence type="predicted"/>
<name>A0A8J7CNN8_9PROT</name>
<dbReference type="EMBL" id="JACZHT010000001">
    <property type="protein sequence ID" value="MBE1236107.1"/>
    <property type="molecule type" value="Genomic_DNA"/>
</dbReference>
<keyword evidence="2" id="KW-1185">Reference proteome</keyword>
<reference evidence="1" key="1">
    <citation type="submission" date="2020-10" db="EMBL/GenBank/DDBJ databases">
        <title>Genome sequence of the unusual species of purple photosynthetic bacteria, Phaeovibrio sulfidiphilus DSM 23193, type strain.</title>
        <authorList>
            <person name="Kyndt J.A."/>
            <person name="Meyer T.E."/>
        </authorList>
    </citation>
    <scope>NUCLEOTIDE SEQUENCE</scope>
    <source>
        <strain evidence="1">DSM 23193</strain>
    </source>
</reference>
<dbReference type="NCBIfam" id="NF011991">
    <property type="entry name" value="PRK15447.1"/>
    <property type="match status" value="1"/>
</dbReference>
<dbReference type="InterPro" id="IPR001539">
    <property type="entry name" value="Peptidase_U32"/>
</dbReference>
<gene>
    <name evidence="1" type="ORF">IHV25_00330</name>
</gene>
<dbReference type="RefSeq" id="WP_192532991.1">
    <property type="nucleotide sequence ID" value="NZ_JACZHT010000001.1"/>
</dbReference>
<dbReference type="PANTHER" id="PTHR30217:SF11">
    <property type="entry name" value="UBIQUINONE BIOSYNTHESIS PROTEIN UBIV"/>
    <property type="match status" value="1"/>
</dbReference>
<evidence type="ECO:0000313" key="1">
    <source>
        <dbReference type="EMBL" id="MBE1236107.1"/>
    </source>
</evidence>
<comment type="caution">
    <text evidence="1">The sequence shown here is derived from an EMBL/GenBank/DDBJ whole genome shotgun (WGS) entry which is preliminary data.</text>
</comment>
<dbReference type="AlphaFoldDB" id="A0A8J7CNN8"/>
<dbReference type="Pfam" id="PF01136">
    <property type="entry name" value="Peptidase_U32"/>
    <property type="match status" value="1"/>
</dbReference>
<sequence length="300" mass="32598">MSRVEIALGPLTYNWQNPAREALYSAAATEEAFDIVYIGETVCAKRIPVAAAVMADAAETLEKAGRKVVYSALSLATNESERRQVTDLCEVEDLLVEANDAGALRTLAGRPHFVGPHMNVYNPGTLEALAERGAVSFCLPWEVNRKGIEVMARRANDLGVVVEIEVFGKAPLAISARCHHARAYGFTKDSCQYVCDRDPEGMAVRTLDGQNFLTLNGLQTQGHAVTLLVSEVQALRDMGVGRLRLSPMNMDMNAVARVYRDLLDGRTDAATAEQTLLGMLGDREPANGFYYGVEGSTWAA</sequence>
<protein>
    <submittedName>
        <fullName evidence="1">U32 family peptidase</fullName>
    </submittedName>
</protein>
<organism evidence="1 2">
    <name type="scientific">Phaeovibrio sulfidiphilus</name>
    <dbReference type="NCBI Taxonomy" id="1220600"/>
    <lineage>
        <taxon>Bacteria</taxon>
        <taxon>Pseudomonadati</taxon>
        <taxon>Pseudomonadota</taxon>
        <taxon>Alphaproteobacteria</taxon>
        <taxon>Rhodospirillales</taxon>
        <taxon>Rhodospirillaceae</taxon>
        <taxon>Phaeovibrio</taxon>
    </lineage>
</organism>
<dbReference type="Proteomes" id="UP000631034">
    <property type="component" value="Unassembled WGS sequence"/>
</dbReference>